<organism evidence="2 3">
    <name type="scientific">Acanthoscelides obtectus</name>
    <name type="common">Bean weevil</name>
    <name type="synonym">Bruchus obtectus</name>
    <dbReference type="NCBI Taxonomy" id="200917"/>
    <lineage>
        <taxon>Eukaryota</taxon>
        <taxon>Metazoa</taxon>
        <taxon>Ecdysozoa</taxon>
        <taxon>Arthropoda</taxon>
        <taxon>Hexapoda</taxon>
        <taxon>Insecta</taxon>
        <taxon>Pterygota</taxon>
        <taxon>Neoptera</taxon>
        <taxon>Endopterygota</taxon>
        <taxon>Coleoptera</taxon>
        <taxon>Polyphaga</taxon>
        <taxon>Cucujiformia</taxon>
        <taxon>Chrysomeloidea</taxon>
        <taxon>Chrysomelidae</taxon>
        <taxon>Bruchinae</taxon>
        <taxon>Bruchini</taxon>
        <taxon>Acanthoscelides</taxon>
    </lineage>
</organism>
<proteinExistence type="predicted"/>
<accession>A0A9P0K3D5</accession>
<evidence type="ECO:0008006" key="4">
    <source>
        <dbReference type="Google" id="ProtNLM"/>
    </source>
</evidence>
<keyword evidence="1" id="KW-0732">Signal</keyword>
<feature type="chain" id="PRO_5040395031" description="Secreted protein" evidence="1">
    <location>
        <begin position="25"/>
        <end position="75"/>
    </location>
</feature>
<comment type="caution">
    <text evidence="2">The sequence shown here is derived from an EMBL/GenBank/DDBJ whole genome shotgun (WGS) entry which is preliminary data.</text>
</comment>
<reference evidence="2" key="1">
    <citation type="submission" date="2022-03" db="EMBL/GenBank/DDBJ databases">
        <authorList>
            <person name="Sayadi A."/>
        </authorList>
    </citation>
    <scope>NUCLEOTIDE SEQUENCE</scope>
</reference>
<dbReference type="Proteomes" id="UP001152888">
    <property type="component" value="Unassembled WGS sequence"/>
</dbReference>
<evidence type="ECO:0000313" key="2">
    <source>
        <dbReference type="EMBL" id="CAH1965814.1"/>
    </source>
</evidence>
<sequence>MGNIKSVYSMTLFFPVTLLRSCQCHRLDQLYQQHQPSVAHFMLPYSIRSERSFRLQIVQCIQRGMFGGVWRLHQQ</sequence>
<evidence type="ECO:0000313" key="3">
    <source>
        <dbReference type="Proteomes" id="UP001152888"/>
    </source>
</evidence>
<feature type="signal peptide" evidence="1">
    <location>
        <begin position="1"/>
        <end position="24"/>
    </location>
</feature>
<gene>
    <name evidence="2" type="ORF">ACAOBT_LOCUS6525</name>
</gene>
<dbReference type="AlphaFoldDB" id="A0A9P0K3D5"/>
<name>A0A9P0K3D5_ACAOB</name>
<evidence type="ECO:0000256" key="1">
    <source>
        <dbReference type="SAM" id="SignalP"/>
    </source>
</evidence>
<keyword evidence="3" id="KW-1185">Reference proteome</keyword>
<protein>
    <recommendedName>
        <fullName evidence="4">Secreted protein</fullName>
    </recommendedName>
</protein>
<dbReference type="EMBL" id="CAKOFQ010006729">
    <property type="protein sequence ID" value="CAH1965814.1"/>
    <property type="molecule type" value="Genomic_DNA"/>
</dbReference>